<accession>A0A348WPF8</accession>
<gene>
    <name evidence="3" type="ORF">DCR58_06505</name>
</gene>
<feature type="transmembrane region" description="Helical" evidence="2">
    <location>
        <begin position="6"/>
        <end position="26"/>
    </location>
</feature>
<evidence type="ECO:0000256" key="1">
    <source>
        <dbReference type="SAM" id="MobiDB-lite"/>
    </source>
</evidence>
<evidence type="ECO:0000313" key="4">
    <source>
        <dbReference type="Proteomes" id="UP000262878"/>
    </source>
</evidence>
<evidence type="ECO:0000256" key="2">
    <source>
        <dbReference type="SAM" id="Phobius"/>
    </source>
</evidence>
<dbReference type="RefSeq" id="WP_040488138.1">
    <property type="nucleotide sequence ID" value="NZ_DAIRLQ010000005.1"/>
</dbReference>
<evidence type="ECO:0008006" key="5">
    <source>
        <dbReference type="Google" id="ProtNLM"/>
    </source>
</evidence>
<dbReference type="AlphaFoldDB" id="A0A348WPF8"/>
<protein>
    <recommendedName>
        <fullName evidence="5">DNA repair protein</fullName>
    </recommendedName>
</protein>
<feature type="region of interest" description="Disordered" evidence="1">
    <location>
        <begin position="230"/>
        <end position="251"/>
    </location>
</feature>
<keyword evidence="2" id="KW-1133">Transmembrane helix</keyword>
<reference evidence="3 4" key="1">
    <citation type="journal article" date="2018" name="Nat. Biotechnol.">
        <title>A standardized bacterial taxonomy based on genome phylogeny substantially revises the tree of life.</title>
        <authorList>
            <person name="Parks D.H."/>
            <person name="Chuvochina M."/>
            <person name="Waite D.W."/>
            <person name="Rinke C."/>
            <person name="Skarshewski A."/>
            <person name="Chaumeil P.A."/>
            <person name="Hugenholtz P."/>
        </authorList>
    </citation>
    <scope>NUCLEOTIDE SEQUENCE [LARGE SCALE GENOMIC DNA]</scope>
    <source>
        <strain evidence="3">UBA9360</strain>
    </source>
</reference>
<sequence>MVYTIIISLIILLVLMAIMISAVQQYRQKQNLERRQRYAKFRAILDQVEDLINITGYFPVGRSVYALLNSRAKDLLVNMNEVMPSDALKDRIHEYENRIQGLDVNDTSVISDDFELPHNDKQIIAMINALKRLRSALRSEHAKGRVDTQVYNIEDQRLQKLQLKISVETLIKRGENAYNSSMLGSARQYYEKALRTIDEHTYSDEYTEHRHQQIEASLEQITNELRVTNKNDARKRKSDELEELFQPKKKW</sequence>
<organism evidence="3 4">
    <name type="scientific">Idiomarina baltica</name>
    <dbReference type="NCBI Taxonomy" id="190892"/>
    <lineage>
        <taxon>Bacteria</taxon>
        <taxon>Pseudomonadati</taxon>
        <taxon>Pseudomonadota</taxon>
        <taxon>Gammaproteobacteria</taxon>
        <taxon>Alteromonadales</taxon>
        <taxon>Idiomarinaceae</taxon>
        <taxon>Idiomarina</taxon>
    </lineage>
</organism>
<proteinExistence type="predicted"/>
<evidence type="ECO:0000313" key="3">
    <source>
        <dbReference type="EMBL" id="HAR56420.1"/>
    </source>
</evidence>
<dbReference type="Proteomes" id="UP000262878">
    <property type="component" value="Unassembled WGS sequence"/>
</dbReference>
<comment type="caution">
    <text evidence="3">The sequence shown here is derived from an EMBL/GenBank/DDBJ whole genome shotgun (WGS) entry which is preliminary data.</text>
</comment>
<name>A0A348WPF8_9GAMM</name>
<dbReference type="STRING" id="314276.OS145_10695"/>
<keyword evidence="2" id="KW-0812">Transmembrane</keyword>
<dbReference type="EMBL" id="DMUP01000150">
    <property type="protein sequence ID" value="HAR56420.1"/>
    <property type="molecule type" value="Genomic_DNA"/>
</dbReference>
<keyword evidence="2" id="KW-0472">Membrane</keyword>